<proteinExistence type="predicted"/>
<accession>A0A1I4N3K1</accession>
<dbReference type="EMBL" id="FOSV01000053">
    <property type="protein sequence ID" value="SFM09820.1"/>
    <property type="molecule type" value="Genomic_DNA"/>
</dbReference>
<dbReference type="STRING" id="414703.SAMN04488125_1533"/>
<dbReference type="Proteomes" id="UP000198804">
    <property type="component" value="Unassembled WGS sequence"/>
</dbReference>
<dbReference type="OrthoDB" id="8006186at2"/>
<evidence type="ECO:0000313" key="1">
    <source>
        <dbReference type="EMBL" id="SFM09820.1"/>
    </source>
</evidence>
<keyword evidence="2" id="KW-1185">Reference proteome</keyword>
<dbReference type="RefSeq" id="WP_091952135.1">
    <property type="nucleotide sequence ID" value="NZ_FOSV01000053.1"/>
</dbReference>
<evidence type="ECO:0000313" key="2">
    <source>
        <dbReference type="Proteomes" id="UP000198804"/>
    </source>
</evidence>
<sequence>MLKQAVTLTDEARTTARIGDDVSRARGAGLHAVAADLRREAGDWGSCAENFVALARYYVRIGRTAAVEEYVRKALFVSEFLPRDEDRARVHLSAALATQRIGKLAEATNIAFRAKTVVGLCRDRYLAARIGRAHKRVKGALGAWQDAAPVPASPDVASTKPYAWEHVPPPVEFRIRPIVTWRRVKAGAPGYAGMQHDAGIDLLMQRPGAAGECRCWVSHRVVDGVHEFVAFPNWSGRAMQAAKAMHNLTKDVAGTDGPSTVVMQACSALEAFINSVVHFIRNGNEERWSGSPIRKILDQECKNYKDRVPTLRLWGIVPAALFGGEWKPDVLPKDLRNLFDLRDQLLHFKGDNEEVVGADGYARHFIGHFKFDPFAPGPWVDKVLTRECAEWAISVAERMIWSFRKAWIMEAARIPGNEAFAHEADDPDGTFDPQEDVPDEELLRAQEENLAEFLRRCRERERVVSGLVEVLPAA</sequence>
<reference evidence="2" key="1">
    <citation type="submission" date="2016-10" db="EMBL/GenBank/DDBJ databases">
        <authorList>
            <person name="Varghese N."/>
            <person name="Submissions S."/>
        </authorList>
    </citation>
    <scope>NUCLEOTIDE SEQUENCE [LARGE SCALE GENOMIC DNA]</scope>
    <source>
        <strain evidence="2">CGMCC 1.6474</strain>
    </source>
</reference>
<gene>
    <name evidence="1" type="ORF">SAMN04488125_1533</name>
</gene>
<organism evidence="1 2">
    <name type="scientific">Methylorubrum salsuginis</name>
    <dbReference type="NCBI Taxonomy" id="414703"/>
    <lineage>
        <taxon>Bacteria</taxon>
        <taxon>Pseudomonadati</taxon>
        <taxon>Pseudomonadota</taxon>
        <taxon>Alphaproteobacteria</taxon>
        <taxon>Hyphomicrobiales</taxon>
        <taxon>Methylobacteriaceae</taxon>
        <taxon>Methylorubrum</taxon>
    </lineage>
</organism>
<name>A0A1I4N3K1_9HYPH</name>
<protein>
    <submittedName>
        <fullName evidence="1">Uncharacterized protein</fullName>
    </submittedName>
</protein>
<dbReference type="AlphaFoldDB" id="A0A1I4N3K1"/>